<keyword evidence="3" id="KW-1185">Reference proteome</keyword>
<sequence>MVLSMPTRLQVQLTVKVGQPYTNSRTTHGAPIIFEFMPNDGLDVLRVKISSSLATYTDITWEADAPILIRPSANASQSNYVPLPALQSEFTDRINRLWNQASRRKNGQTDFQLELFIYVQRANTGTGIRRATESRVQASAAAISELLEREGARDMYGPASQRYWAISHARQPEGTPLEPPTNATFSQLQRVDAMQSDIIAQQENNSDQRQFVRVSCRLNGGVIPLDIDVVKLRQALGLPSYNLFPPFRADLDTTYPTENIDDDEHAAQ</sequence>
<protein>
    <submittedName>
        <fullName evidence="1">Uncharacterized protein</fullName>
    </submittedName>
</protein>
<dbReference type="Proteomes" id="UP000704712">
    <property type="component" value="Unassembled WGS sequence"/>
</dbReference>
<dbReference type="EMBL" id="JAACNO010001608">
    <property type="protein sequence ID" value="KAF4138893.1"/>
    <property type="molecule type" value="Genomic_DNA"/>
</dbReference>
<evidence type="ECO:0000313" key="1">
    <source>
        <dbReference type="EMBL" id="KAF4044968.1"/>
    </source>
</evidence>
<gene>
    <name evidence="1" type="ORF">GN244_ATG02674</name>
    <name evidence="2" type="ORF">GN958_ATG11850</name>
</gene>
<comment type="caution">
    <text evidence="1">The sequence shown here is derived from an EMBL/GenBank/DDBJ whole genome shotgun (WGS) entry which is preliminary data.</text>
</comment>
<dbReference type="Proteomes" id="UP000602510">
    <property type="component" value="Unassembled WGS sequence"/>
</dbReference>
<accession>A0A833T2E0</accession>
<evidence type="ECO:0000313" key="3">
    <source>
        <dbReference type="Proteomes" id="UP000602510"/>
    </source>
</evidence>
<dbReference type="AlphaFoldDB" id="A0A833T2E0"/>
<organism evidence="1 3">
    <name type="scientific">Phytophthora infestans</name>
    <name type="common">Potato late blight agent</name>
    <name type="synonym">Botrytis infestans</name>
    <dbReference type="NCBI Taxonomy" id="4787"/>
    <lineage>
        <taxon>Eukaryota</taxon>
        <taxon>Sar</taxon>
        <taxon>Stramenopiles</taxon>
        <taxon>Oomycota</taxon>
        <taxon>Peronosporomycetes</taxon>
        <taxon>Peronosporales</taxon>
        <taxon>Peronosporaceae</taxon>
        <taxon>Phytophthora</taxon>
    </lineage>
</organism>
<evidence type="ECO:0000313" key="2">
    <source>
        <dbReference type="EMBL" id="KAF4138893.1"/>
    </source>
</evidence>
<dbReference type="EMBL" id="WSZM01000057">
    <property type="protein sequence ID" value="KAF4044968.1"/>
    <property type="molecule type" value="Genomic_DNA"/>
</dbReference>
<name>A0A833T2E0_PHYIN</name>
<reference evidence="1" key="1">
    <citation type="submission" date="2020-04" db="EMBL/GenBank/DDBJ databases">
        <title>Hybrid Assembly of Korean Phytophthora infestans isolates.</title>
        <authorList>
            <person name="Prokchorchik M."/>
            <person name="Lee Y."/>
            <person name="Seo J."/>
            <person name="Cho J.-H."/>
            <person name="Park Y.-E."/>
            <person name="Jang D.-C."/>
            <person name="Im J.-S."/>
            <person name="Choi J.-G."/>
            <person name="Park H.-J."/>
            <person name="Lee G.-B."/>
            <person name="Lee Y.-G."/>
            <person name="Hong S.-Y."/>
            <person name="Cho K."/>
            <person name="Sohn K.H."/>
        </authorList>
    </citation>
    <scope>NUCLEOTIDE SEQUENCE</scope>
    <source>
        <strain evidence="1">KR_1_A1</strain>
        <strain evidence="2">KR_2_A2</strain>
    </source>
</reference>
<proteinExistence type="predicted"/>